<reference evidence="9" key="1">
    <citation type="journal article" date="2020" name="Stud. Mycol.">
        <title>101 Dothideomycetes genomes: a test case for predicting lifestyles and emergence of pathogens.</title>
        <authorList>
            <person name="Haridas S."/>
            <person name="Albert R."/>
            <person name="Binder M."/>
            <person name="Bloem J."/>
            <person name="Labutti K."/>
            <person name="Salamov A."/>
            <person name="Andreopoulos B."/>
            <person name="Baker S."/>
            <person name="Barry K."/>
            <person name="Bills G."/>
            <person name="Bluhm B."/>
            <person name="Cannon C."/>
            <person name="Castanera R."/>
            <person name="Culley D."/>
            <person name="Daum C."/>
            <person name="Ezra D."/>
            <person name="Gonzalez J."/>
            <person name="Henrissat B."/>
            <person name="Kuo A."/>
            <person name="Liang C."/>
            <person name="Lipzen A."/>
            <person name="Lutzoni F."/>
            <person name="Magnuson J."/>
            <person name="Mondo S."/>
            <person name="Nolan M."/>
            <person name="Ohm R."/>
            <person name="Pangilinan J."/>
            <person name="Park H.-J."/>
            <person name="Ramirez L."/>
            <person name="Alfaro M."/>
            <person name="Sun H."/>
            <person name="Tritt A."/>
            <person name="Yoshinaga Y."/>
            <person name="Zwiers L.-H."/>
            <person name="Turgeon B."/>
            <person name="Goodwin S."/>
            <person name="Spatafora J."/>
            <person name="Crous P."/>
            <person name="Grigoriev I."/>
        </authorList>
    </citation>
    <scope>NUCLEOTIDE SEQUENCE</scope>
    <source>
        <strain evidence="9">CBS 119925</strain>
    </source>
</reference>
<evidence type="ECO:0000256" key="2">
    <source>
        <dbReference type="ARBA" id="ARBA00008335"/>
    </source>
</evidence>
<dbReference type="Pfam" id="PF07690">
    <property type="entry name" value="MFS_1"/>
    <property type="match status" value="1"/>
</dbReference>
<evidence type="ECO:0000313" key="10">
    <source>
        <dbReference type="Proteomes" id="UP000799440"/>
    </source>
</evidence>
<feature type="compositionally biased region" description="Acidic residues" evidence="6">
    <location>
        <begin position="22"/>
        <end position="34"/>
    </location>
</feature>
<evidence type="ECO:0000256" key="3">
    <source>
        <dbReference type="ARBA" id="ARBA00022692"/>
    </source>
</evidence>
<evidence type="ECO:0000256" key="1">
    <source>
        <dbReference type="ARBA" id="ARBA00004141"/>
    </source>
</evidence>
<dbReference type="InterPro" id="IPR036259">
    <property type="entry name" value="MFS_trans_sf"/>
</dbReference>
<feature type="transmembrane region" description="Helical" evidence="7">
    <location>
        <begin position="143"/>
        <end position="162"/>
    </location>
</feature>
<feature type="transmembrane region" description="Helical" evidence="7">
    <location>
        <begin position="204"/>
        <end position="222"/>
    </location>
</feature>
<dbReference type="InterPro" id="IPR005829">
    <property type="entry name" value="Sugar_transporter_CS"/>
</dbReference>
<dbReference type="AlphaFoldDB" id="A0A6A6V5I2"/>
<feature type="transmembrane region" description="Helical" evidence="7">
    <location>
        <begin position="345"/>
        <end position="365"/>
    </location>
</feature>
<dbReference type="GO" id="GO:0140115">
    <property type="term" value="P:export across plasma membrane"/>
    <property type="evidence" value="ECO:0007669"/>
    <property type="project" value="UniProtKB-ARBA"/>
</dbReference>
<protein>
    <submittedName>
        <fullName evidence="9">Benomyl/methotrexate resistance protein</fullName>
    </submittedName>
</protein>
<feature type="domain" description="Major facilitator superfamily (MFS) profile" evidence="8">
    <location>
        <begin position="107"/>
        <end position="499"/>
    </location>
</feature>
<dbReference type="PROSITE" id="PS00216">
    <property type="entry name" value="SUGAR_TRANSPORT_1"/>
    <property type="match status" value="1"/>
</dbReference>
<feature type="transmembrane region" description="Helical" evidence="7">
    <location>
        <begin position="174"/>
        <end position="192"/>
    </location>
</feature>
<dbReference type="EMBL" id="MU006583">
    <property type="protein sequence ID" value="KAF2745323.1"/>
    <property type="molecule type" value="Genomic_DNA"/>
</dbReference>
<dbReference type="Gene3D" id="1.20.1250.20">
    <property type="entry name" value="MFS general substrate transporter like domains"/>
    <property type="match status" value="1"/>
</dbReference>
<dbReference type="GO" id="GO:0042908">
    <property type="term" value="P:xenobiotic transport"/>
    <property type="evidence" value="ECO:0007669"/>
    <property type="project" value="UniProtKB-ARBA"/>
</dbReference>
<dbReference type="GO" id="GO:0005886">
    <property type="term" value="C:plasma membrane"/>
    <property type="evidence" value="ECO:0007669"/>
    <property type="project" value="TreeGrafter"/>
</dbReference>
<dbReference type="Proteomes" id="UP000799440">
    <property type="component" value="Unassembled WGS sequence"/>
</dbReference>
<comment type="subcellular location">
    <subcellularLocation>
        <location evidence="1">Membrane</location>
        <topology evidence="1">Multi-pass membrane protein</topology>
    </subcellularLocation>
</comment>
<evidence type="ECO:0000256" key="7">
    <source>
        <dbReference type="SAM" id="Phobius"/>
    </source>
</evidence>
<accession>A0A6A6V5I2</accession>
<sequence>MQDVGIDAVSPGIAQRTGLEKESDEEEESVELEELVAPRAAGQGITRERPGAATSDRTRSLHTIHSHRSYAASDGYIYFAEEEERPNISSGDTEDRFLVAWEGVTDPENPRSMSKLRRWLIVLIVSSSSLCVQMMPEFQTSRLVCTLGLSLFVAGLGTGPLFLSPLSEFYGRRPIYICSFSFFLIWIVPCAVARNIQTMLIARFLDGLAGSAFLSVAGGTVGDMFSKQELSLPMMVYTASPFIGPEIGPLVGGFIVENTTWRWCFYVLLIWSGVQLALITMFVPETYHPVLLRNKAKRLRRETGNQSWVAPIERLSRSIPKTVAWSCLRPFQLLLLEPMCLNLCVLSSILLGILYLFFGAFPLVFQNNHGFSISQTGLSFLGILVGMLVGVCCDPVWRKYYDKLVREHTSQGEEPRSEPEFRLPSTITGAVLVPVALFGEDLHFCRHYPQYAASALAANSFARSYFAAAFPLFGVQMYNNLGYQWASTVLAFIALAMAP</sequence>
<organism evidence="9 10">
    <name type="scientific">Sporormia fimetaria CBS 119925</name>
    <dbReference type="NCBI Taxonomy" id="1340428"/>
    <lineage>
        <taxon>Eukaryota</taxon>
        <taxon>Fungi</taxon>
        <taxon>Dikarya</taxon>
        <taxon>Ascomycota</taxon>
        <taxon>Pezizomycotina</taxon>
        <taxon>Dothideomycetes</taxon>
        <taxon>Pleosporomycetidae</taxon>
        <taxon>Pleosporales</taxon>
        <taxon>Sporormiaceae</taxon>
        <taxon>Sporormia</taxon>
    </lineage>
</organism>
<dbReference type="GO" id="GO:0022857">
    <property type="term" value="F:transmembrane transporter activity"/>
    <property type="evidence" value="ECO:0007669"/>
    <property type="project" value="InterPro"/>
</dbReference>
<dbReference type="SUPFAM" id="SSF103473">
    <property type="entry name" value="MFS general substrate transporter"/>
    <property type="match status" value="1"/>
</dbReference>
<dbReference type="PANTHER" id="PTHR23502:SF7">
    <property type="entry name" value="DRUG_PROTON ANTIPORTER YHK8-RELATED"/>
    <property type="match status" value="1"/>
</dbReference>
<feature type="transmembrane region" description="Helical" evidence="7">
    <location>
        <begin position="234"/>
        <end position="256"/>
    </location>
</feature>
<feature type="transmembrane region" description="Helical" evidence="7">
    <location>
        <begin position="377"/>
        <end position="397"/>
    </location>
</feature>
<dbReference type="OrthoDB" id="3561359at2759"/>
<evidence type="ECO:0000313" key="9">
    <source>
        <dbReference type="EMBL" id="KAF2745323.1"/>
    </source>
</evidence>
<feature type="transmembrane region" description="Helical" evidence="7">
    <location>
        <begin position="263"/>
        <end position="283"/>
    </location>
</feature>
<evidence type="ECO:0000259" key="8">
    <source>
        <dbReference type="PROSITE" id="PS50850"/>
    </source>
</evidence>
<dbReference type="CDD" id="cd17323">
    <property type="entry name" value="MFS_Tpo1_MDR_like"/>
    <property type="match status" value="1"/>
</dbReference>
<feature type="region of interest" description="Disordered" evidence="6">
    <location>
        <begin position="1"/>
        <end position="60"/>
    </location>
</feature>
<dbReference type="PROSITE" id="PS50850">
    <property type="entry name" value="MFS"/>
    <property type="match status" value="1"/>
</dbReference>
<feature type="transmembrane region" description="Helical" evidence="7">
    <location>
        <begin position="451"/>
        <end position="475"/>
    </location>
</feature>
<keyword evidence="5 7" id="KW-0472">Membrane</keyword>
<dbReference type="FunFam" id="1.20.1250.20:FF:000082">
    <property type="entry name" value="MFS multidrug transporter, putative"/>
    <property type="match status" value="1"/>
</dbReference>
<keyword evidence="3 7" id="KW-0812">Transmembrane</keyword>
<evidence type="ECO:0000256" key="5">
    <source>
        <dbReference type="ARBA" id="ARBA00023136"/>
    </source>
</evidence>
<dbReference type="PANTHER" id="PTHR23502">
    <property type="entry name" value="MAJOR FACILITATOR SUPERFAMILY"/>
    <property type="match status" value="1"/>
</dbReference>
<comment type="similarity">
    <text evidence="2">Belongs to the major facilitator superfamily.</text>
</comment>
<dbReference type="InterPro" id="IPR011701">
    <property type="entry name" value="MFS"/>
</dbReference>
<name>A0A6A6V5I2_9PLEO</name>
<feature type="transmembrane region" description="Helical" evidence="7">
    <location>
        <begin position="481"/>
        <end position="498"/>
    </location>
</feature>
<evidence type="ECO:0000256" key="6">
    <source>
        <dbReference type="SAM" id="MobiDB-lite"/>
    </source>
</evidence>
<proteinExistence type="inferred from homology"/>
<keyword evidence="10" id="KW-1185">Reference proteome</keyword>
<dbReference type="InterPro" id="IPR020846">
    <property type="entry name" value="MFS_dom"/>
</dbReference>
<keyword evidence="4 7" id="KW-1133">Transmembrane helix</keyword>
<evidence type="ECO:0000256" key="4">
    <source>
        <dbReference type="ARBA" id="ARBA00022989"/>
    </source>
</evidence>
<gene>
    <name evidence="9" type="ORF">M011DRAFT_406847</name>
</gene>